<sequence>MRIGEGHALPFFVPFCIIIPFAQVAGGVGEWSSGLEVGDGISVSLTVFCIIIPLAQVNGGWMGEGLWIG</sequence>
<protein>
    <submittedName>
        <fullName evidence="2">Uncharacterized protein</fullName>
    </submittedName>
</protein>
<name>R9LHM2_9BACL</name>
<proteinExistence type="predicted"/>
<organism evidence="2 3">
    <name type="scientific">Paenibacillus barengoltzii G22</name>
    <dbReference type="NCBI Taxonomy" id="1235795"/>
    <lineage>
        <taxon>Bacteria</taxon>
        <taxon>Bacillati</taxon>
        <taxon>Bacillota</taxon>
        <taxon>Bacilli</taxon>
        <taxon>Bacillales</taxon>
        <taxon>Paenibacillaceae</taxon>
        <taxon>Paenibacillus</taxon>
    </lineage>
</organism>
<accession>R9LHM2</accession>
<dbReference type="Proteomes" id="UP000019598">
    <property type="component" value="Unassembled WGS sequence"/>
</dbReference>
<evidence type="ECO:0000313" key="2">
    <source>
        <dbReference type="EMBL" id="EOS58269.1"/>
    </source>
</evidence>
<feature type="transmembrane region" description="Helical" evidence="1">
    <location>
        <begin position="7"/>
        <end position="29"/>
    </location>
</feature>
<dbReference type="HOGENOM" id="CLU_2771929_0_0_9"/>
<dbReference type="AlphaFoldDB" id="R9LHM2"/>
<reference evidence="2 3" key="1">
    <citation type="submission" date="2013-04" db="EMBL/GenBank/DDBJ databases">
        <title>The Genome Sequence of Paenibacillus barengoltzii G22.</title>
        <authorList>
            <consortium name="The Broad Institute Genomics Platform"/>
            <consortium name="The Broad Institute Genome Sequencing Center for Infectious Disease"/>
            <person name="Earl A."/>
            <person name="Xavier R."/>
            <person name="Elson C."/>
            <person name="Duck W."/>
            <person name="Walker B."/>
            <person name="Young S."/>
            <person name="Zeng Q."/>
            <person name="Gargeya S."/>
            <person name="Fitzgerald M."/>
            <person name="Haas B."/>
            <person name="Abouelleil A."/>
            <person name="Allen A.W."/>
            <person name="Alvarado L."/>
            <person name="Arachchi H.M."/>
            <person name="Berlin A.M."/>
            <person name="Chapman S.B."/>
            <person name="Gainer-Dewar J."/>
            <person name="Goldberg J."/>
            <person name="Griggs A."/>
            <person name="Gujja S."/>
            <person name="Hansen M."/>
            <person name="Howarth C."/>
            <person name="Imamovic A."/>
            <person name="Ireland A."/>
            <person name="Larimer J."/>
            <person name="McCowan C."/>
            <person name="Murphy C."/>
            <person name="Pearson M."/>
            <person name="Poon T.W."/>
            <person name="Priest M."/>
            <person name="Roberts A."/>
            <person name="Saif S."/>
            <person name="Shea T."/>
            <person name="Sisk P."/>
            <person name="Sykes S."/>
            <person name="Wortman J."/>
            <person name="Nusbaum C."/>
            <person name="Birren B."/>
        </authorList>
    </citation>
    <scope>NUCLEOTIDE SEQUENCE [LARGE SCALE GENOMIC DNA]</scope>
    <source>
        <strain evidence="2 3">G22</strain>
    </source>
</reference>
<evidence type="ECO:0000256" key="1">
    <source>
        <dbReference type="SAM" id="Phobius"/>
    </source>
</evidence>
<keyword evidence="1" id="KW-0812">Transmembrane</keyword>
<keyword evidence="1" id="KW-1133">Transmembrane helix</keyword>
<feature type="transmembrane region" description="Helical" evidence="1">
    <location>
        <begin position="41"/>
        <end position="61"/>
    </location>
</feature>
<dbReference type="EMBL" id="ASSZ01000010">
    <property type="protein sequence ID" value="EOS58269.1"/>
    <property type="molecule type" value="Genomic_DNA"/>
</dbReference>
<gene>
    <name evidence="2" type="ORF">C812_00588</name>
</gene>
<comment type="caution">
    <text evidence="2">The sequence shown here is derived from an EMBL/GenBank/DDBJ whole genome shotgun (WGS) entry which is preliminary data.</text>
</comment>
<dbReference type="STRING" id="1235795.C812_00588"/>
<keyword evidence="1" id="KW-0472">Membrane</keyword>
<evidence type="ECO:0000313" key="3">
    <source>
        <dbReference type="Proteomes" id="UP000019598"/>
    </source>
</evidence>